<sequence>MESINWGIIGCGNVTEVKSGPAFKQEHSTVVAVMRRNAEKAADYAKRHQIQKWYQDASALILDDDINAIYVATPPLQHHDYAIEALKAGKPVYIEKPVTINTEACTAIIEAQKQYKQKVVVAHYRREVPYFKAIKKLLDEQAIGDVKFVNLQTLQRSGSDMIAASEENWRLNPSISGGGLFHDLAPHAIDLMLYFFGKPTYFNGVSTNQSLKSDADDIVCGQIKFENNVIFNGLWCFDVLPEQEKEFCEIIGTRGKITFHIFGNKLSITKNGETIHEEFEHPINIQRPMITKTIAYFRGEEENPCSLEEALLGLEIIERFVRKS</sequence>
<dbReference type="Gene3D" id="3.40.50.720">
    <property type="entry name" value="NAD(P)-binding Rossmann-like Domain"/>
    <property type="match status" value="1"/>
</dbReference>
<dbReference type="GO" id="GO:0016491">
    <property type="term" value="F:oxidoreductase activity"/>
    <property type="evidence" value="ECO:0007669"/>
    <property type="project" value="UniProtKB-KW"/>
</dbReference>
<dbReference type="SUPFAM" id="SSF51735">
    <property type="entry name" value="NAD(P)-binding Rossmann-fold domains"/>
    <property type="match status" value="1"/>
</dbReference>
<dbReference type="Proteomes" id="UP000323653">
    <property type="component" value="Chromosome"/>
</dbReference>
<dbReference type="RefSeq" id="WP_149073676.1">
    <property type="nucleotide sequence ID" value="NZ_CP043329.1"/>
</dbReference>
<dbReference type="SUPFAM" id="SSF55347">
    <property type="entry name" value="Glyceraldehyde-3-phosphate dehydrogenase-like, C-terminal domain"/>
    <property type="match status" value="1"/>
</dbReference>
<dbReference type="EMBL" id="CP043329">
    <property type="protein sequence ID" value="QEK50504.1"/>
    <property type="molecule type" value="Genomic_DNA"/>
</dbReference>
<accession>A0A5C0VHL2</accession>
<feature type="domain" description="Gfo/Idh/MocA-like oxidoreductase N-terminal" evidence="2">
    <location>
        <begin position="4"/>
        <end position="123"/>
    </location>
</feature>
<evidence type="ECO:0000259" key="3">
    <source>
        <dbReference type="Pfam" id="PF22725"/>
    </source>
</evidence>
<dbReference type="PANTHER" id="PTHR43818">
    <property type="entry name" value="BCDNA.GH03377"/>
    <property type="match status" value="1"/>
</dbReference>
<evidence type="ECO:0000313" key="4">
    <source>
        <dbReference type="EMBL" id="QEK50504.1"/>
    </source>
</evidence>
<dbReference type="Pfam" id="PF01408">
    <property type="entry name" value="GFO_IDH_MocA"/>
    <property type="match status" value="1"/>
</dbReference>
<dbReference type="Pfam" id="PF22725">
    <property type="entry name" value="GFO_IDH_MocA_C3"/>
    <property type="match status" value="1"/>
</dbReference>
<evidence type="ECO:0000313" key="5">
    <source>
        <dbReference type="Proteomes" id="UP000323653"/>
    </source>
</evidence>
<keyword evidence="5" id="KW-1185">Reference proteome</keyword>
<dbReference type="InterPro" id="IPR036291">
    <property type="entry name" value="NAD(P)-bd_dom_sf"/>
</dbReference>
<dbReference type="Gene3D" id="3.30.360.10">
    <property type="entry name" value="Dihydrodipicolinate Reductase, domain 2"/>
    <property type="match status" value="1"/>
</dbReference>
<feature type="domain" description="GFO/IDH/MocA-like oxidoreductase" evidence="3">
    <location>
        <begin position="131"/>
        <end position="257"/>
    </location>
</feature>
<evidence type="ECO:0000259" key="2">
    <source>
        <dbReference type="Pfam" id="PF01408"/>
    </source>
</evidence>
<reference evidence="4 5" key="1">
    <citation type="submission" date="2019-08" db="EMBL/GenBank/DDBJ databases">
        <title>Pedobacter sp. nov., isolated from Han river, South Korea.</title>
        <authorList>
            <person name="Lee D.-H."/>
            <person name="Kim Y.-S."/>
            <person name="Hwang E.-M."/>
            <person name="Le Tran T.C."/>
            <person name="Cha C.-J."/>
        </authorList>
    </citation>
    <scope>NUCLEOTIDE SEQUENCE [LARGE SCALE GENOMIC DNA]</scope>
    <source>
        <strain evidence="4 5">CJ43</strain>
    </source>
</reference>
<dbReference type="KEGG" id="pej:FYC62_01595"/>
<organism evidence="4 5">
    <name type="scientific">Pedobacter aquae</name>
    <dbReference type="NCBI Taxonomy" id="2605747"/>
    <lineage>
        <taxon>Bacteria</taxon>
        <taxon>Pseudomonadati</taxon>
        <taxon>Bacteroidota</taxon>
        <taxon>Sphingobacteriia</taxon>
        <taxon>Sphingobacteriales</taxon>
        <taxon>Sphingobacteriaceae</taxon>
        <taxon>Pedobacter</taxon>
    </lineage>
</organism>
<name>A0A5C0VHL2_9SPHI</name>
<dbReference type="PANTHER" id="PTHR43818:SF11">
    <property type="entry name" value="BCDNA.GH03377"/>
    <property type="match status" value="1"/>
</dbReference>
<dbReference type="GO" id="GO:0000166">
    <property type="term" value="F:nucleotide binding"/>
    <property type="evidence" value="ECO:0007669"/>
    <property type="project" value="InterPro"/>
</dbReference>
<keyword evidence="1" id="KW-0560">Oxidoreductase</keyword>
<dbReference type="AlphaFoldDB" id="A0A5C0VHL2"/>
<gene>
    <name evidence="4" type="ORF">FYC62_01595</name>
</gene>
<proteinExistence type="predicted"/>
<dbReference type="InterPro" id="IPR050463">
    <property type="entry name" value="Gfo/Idh/MocA_oxidrdct_glycsds"/>
</dbReference>
<dbReference type="InterPro" id="IPR000683">
    <property type="entry name" value="Gfo/Idh/MocA-like_OxRdtase_N"/>
</dbReference>
<evidence type="ECO:0000256" key="1">
    <source>
        <dbReference type="ARBA" id="ARBA00023002"/>
    </source>
</evidence>
<dbReference type="InterPro" id="IPR055170">
    <property type="entry name" value="GFO_IDH_MocA-like_dom"/>
</dbReference>
<protein>
    <submittedName>
        <fullName evidence="4">Gfo/Idh/MocA family oxidoreductase</fullName>
    </submittedName>
</protein>